<dbReference type="GeneID" id="112689036"/>
<dbReference type="RefSeq" id="XP_025418318.1">
    <property type="nucleotide sequence ID" value="XM_025562533.1"/>
</dbReference>
<accession>A0A8B8G649</accession>
<protein>
    <submittedName>
        <fullName evidence="2">Uncharacterized protein LOC112689036</fullName>
    </submittedName>
</protein>
<dbReference type="AlphaFoldDB" id="A0A8B8G649"/>
<evidence type="ECO:0000313" key="1">
    <source>
        <dbReference type="Proteomes" id="UP000694846"/>
    </source>
</evidence>
<proteinExistence type="predicted"/>
<name>A0A8B8G649_9HEMI</name>
<organism evidence="1 2">
    <name type="scientific">Sipha flava</name>
    <name type="common">yellow sugarcane aphid</name>
    <dbReference type="NCBI Taxonomy" id="143950"/>
    <lineage>
        <taxon>Eukaryota</taxon>
        <taxon>Metazoa</taxon>
        <taxon>Ecdysozoa</taxon>
        <taxon>Arthropoda</taxon>
        <taxon>Hexapoda</taxon>
        <taxon>Insecta</taxon>
        <taxon>Pterygota</taxon>
        <taxon>Neoptera</taxon>
        <taxon>Paraneoptera</taxon>
        <taxon>Hemiptera</taxon>
        <taxon>Sternorrhyncha</taxon>
        <taxon>Aphidomorpha</taxon>
        <taxon>Aphidoidea</taxon>
        <taxon>Aphididae</taxon>
        <taxon>Sipha</taxon>
    </lineage>
</organism>
<dbReference type="Proteomes" id="UP000694846">
    <property type="component" value="Unplaced"/>
</dbReference>
<evidence type="ECO:0000313" key="2">
    <source>
        <dbReference type="RefSeq" id="XP_025418318.1"/>
    </source>
</evidence>
<gene>
    <name evidence="2" type="primary">LOC112689036</name>
</gene>
<sequence>MEDLRIKCYANQSVVVHEPPKSDADRNIAHSLCRVCHIYEYYNTAVRRQSVEICDRLPLYERLRGHWNVYSDNAIMLNVHINHPQNVVQQFNILFAYAYFYGCDFEPVDYC</sequence>
<reference evidence="2" key="1">
    <citation type="submission" date="2025-08" db="UniProtKB">
        <authorList>
            <consortium name="RefSeq"/>
        </authorList>
    </citation>
    <scope>IDENTIFICATION</scope>
    <source>
        <tissue evidence="2">Whole body</tissue>
    </source>
</reference>
<keyword evidence="1" id="KW-1185">Reference proteome</keyword>